<reference evidence="2" key="1">
    <citation type="submission" date="2020-08" db="EMBL/GenBank/DDBJ databases">
        <title>Multicomponent nature underlies the extraordinary mechanical properties of spider dragline silk.</title>
        <authorList>
            <person name="Kono N."/>
            <person name="Nakamura H."/>
            <person name="Mori M."/>
            <person name="Yoshida Y."/>
            <person name="Ohtoshi R."/>
            <person name="Malay A.D."/>
            <person name="Moran D.A.P."/>
            <person name="Tomita M."/>
            <person name="Numata K."/>
            <person name="Arakawa K."/>
        </authorList>
    </citation>
    <scope>NUCLEOTIDE SEQUENCE</scope>
</reference>
<dbReference type="OrthoDB" id="6431767at2759"/>
<evidence type="ECO:0000256" key="1">
    <source>
        <dbReference type="SAM" id="MobiDB-lite"/>
    </source>
</evidence>
<feature type="region of interest" description="Disordered" evidence="1">
    <location>
        <begin position="1"/>
        <end position="39"/>
    </location>
</feature>
<dbReference type="AlphaFoldDB" id="A0A8X7BW48"/>
<dbReference type="Proteomes" id="UP000886998">
    <property type="component" value="Unassembled WGS sequence"/>
</dbReference>
<sequence length="103" mass="11947">MTRREEVDERQVLSKRSSPCPSRGVADNDRQVLSGKSRPYQIRSRRHINEMQELPRRSSPYPLRNRLCTSEKQAANGRTSPYLIRAGGVETAKSRSKFQPYKR</sequence>
<accession>A0A8X7BW48</accession>
<gene>
    <name evidence="2" type="ORF">TNIN_374491</name>
</gene>
<keyword evidence="3" id="KW-1185">Reference proteome</keyword>
<evidence type="ECO:0000313" key="2">
    <source>
        <dbReference type="EMBL" id="GFY44822.1"/>
    </source>
</evidence>
<comment type="caution">
    <text evidence="2">The sequence shown here is derived from an EMBL/GenBank/DDBJ whole genome shotgun (WGS) entry which is preliminary data.</text>
</comment>
<dbReference type="EMBL" id="BMAV01004422">
    <property type="protein sequence ID" value="GFY44822.1"/>
    <property type="molecule type" value="Genomic_DNA"/>
</dbReference>
<proteinExistence type="predicted"/>
<organism evidence="2 3">
    <name type="scientific">Trichonephila inaurata madagascariensis</name>
    <dbReference type="NCBI Taxonomy" id="2747483"/>
    <lineage>
        <taxon>Eukaryota</taxon>
        <taxon>Metazoa</taxon>
        <taxon>Ecdysozoa</taxon>
        <taxon>Arthropoda</taxon>
        <taxon>Chelicerata</taxon>
        <taxon>Arachnida</taxon>
        <taxon>Araneae</taxon>
        <taxon>Araneomorphae</taxon>
        <taxon>Entelegynae</taxon>
        <taxon>Araneoidea</taxon>
        <taxon>Nephilidae</taxon>
        <taxon>Trichonephila</taxon>
        <taxon>Trichonephila inaurata</taxon>
    </lineage>
</organism>
<name>A0A8X7BW48_9ARAC</name>
<feature type="compositionally biased region" description="Basic and acidic residues" evidence="1">
    <location>
        <begin position="1"/>
        <end position="12"/>
    </location>
</feature>
<evidence type="ECO:0000313" key="3">
    <source>
        <dbReference type="Proteomes" id="UP000886998"/>
    </source>
</evidence>
<protein>
    <submittedName>
        <fullName evidence="2">Uncharacterized protein</fullName>
    </submittedName>
</protein>